<dbReference type="SUPFAM" id="SSF53448">
    <property type="entry name" value="Nucleotide-diphospho-sugar transferases"/>
    <property type="match status" value="1"/>
</dbReference>
<gene>
    <name evidence="2" type="ORF">GGR90_002920</name>
</gene>
<dbReference type="InterPro" id="IPR001173">
    <property type="entry name" value="Glyco_trans_2-like"/>
</dbReference>
<protein>
    <submittedName>
        <fullName evidence="2">Glycosyltransferase involved in cell wall biosynthesis</fullName>
    </submittedName>
</protein>
<dbReference type="EMBL" id="JAATIT010000004">
    <property type="protein sequence ID" value="NJB90718.1"/>
    <property type="molecule type" value="Genomic_DNA"/>
</dbReference>
<sequence>MGTETLDSTTPPRVSMVMPVHNGARWLAEAIESVLTQDFGDFELILVDDASLDGSPAIMADAAARDPRVRLLHLDTNVGLPAALNHGFAAARSELHSWTSDDNLLRPTMLARLVAALDARPDADIVHADFLLIDDAGNQIGRTRVGPVDRLLHGNNVGACFLYRARVTEALGGYDTGLFGVEDYDFWLRAARQFTFVTLHEDLYLYRKHGGSLTSRRAEHIQALTAAIVERALPDALPVRSRSEILLGLALRSQHRWRFDLVRRAFRADPAHVAAQLPAIARWSLVVARNRIAA</sequence>
<dbReference type="InterPro" id="IPR029044">
    <property type="entry name" value="Nucleotide-diphossugar_trans"/>
</dbReference>
<dbReference type="PANTHER" id="PTHR43685:SF2">
    <property type="entry name" value="GLYCOSYLTRANSFERASE 2-LIKE DOMAIN-CONTAINING PROTEIN"/>
    <property type="match status" value="1"/>
</dbReference>
<keyword evidence="2" id="KW-0808">Transferase</keyword>
<comment type="caution">
    <text evidence="2">The sequence shown here is derived from an EMBL/GenBank/DDBJ whole genome shotgun (WGS) entry which is preliminary data.</text>
</comment>
<name>A0A7X5XTL5_9SPHN</name>
<organism evidence="2 3">
    <name type="scientific">Sphingopyxis italica</name>
    <dbReference type="NCBI Taxonomy" id="1129133"/>
    <lineage>
        <taxon>Bacteria</taxon>
        <taxon>Pseudomonadati</taxon>
        <taxon>Pseudomonadota</taxon>
        <taxon>Alphaproteobacteria</taxon>
        <taxon>Sphingomonadales</taxon>
        <taxon>Sphingomonadaceae</taxon>
        <taxon>Sphingopyxis</taxon>
    </lineage>
</organism>
<dbReference type="Proteomes" id="UP000535078">
    <property type="component" value="Unassembled WGS sequence"/>
</dbReference>
<evidence type="ECO:0000313" key="2">
    <source>
        <dbReference type="EMBL" id="NJB90718.1"/>
    </source>
</evidence>
<dbReference type="InterPro" id="IPR050834">
    <property type="entry name" value="Glycosyltransf_2"/>
</dbReference>
<keyword evidence="3" id="KW-1185">Reference proteome</keyword>
<evidence type="ECO:0000313" key="3">
    <source>
        <dbReference type="Proteomes" id="UP000535078"/>
    </source>
</evidence>
<dbReference type="GO" id="GO:0016740">
    <property type="term" value="F:transferase activity"/>
    <property type="evidence" value="ECO:0007669"/>
    <property type="project" value="UniProtKB-KW"/>
</dbReference>
<evidence type="ECO:0000259" key="1">
    <source>
        <dbReference type="Pfam" id="PF00535"/>
    </source>
</evidence>
<dbReference type="PANTHER" id="PTHR43685">
    <property type="entry name" value="GLYCOSYLTRANSFERASE"/>
    <property type="match status" value="1"/>
</dbReference>
<dbReference type="AlphaFoldDB" id="A0A7X5XTL5"/>
<reference evidence="2 3" key="1">
    <citation type="submission" date="2020-03" db="EMBL/GenBank/DDBJ databases">
        <title>Genomic Encyclopedia of Type Strains, Phase IV (KMG-IV): sequencing the most valuable type-strain genomes for metagenomic binning, comparative biology and taxonomic classification.</title>
        <authorList>
            <person name="Goeker M."/>
        </authorList>
    </citation>
    <scope>NUCLEOTIDE SEQUENCE [LARGE SCALE GENOMIC DNA]</scope>
    <source>
        <strain evidence="2 3">DSM 25229</strain>
    </source>
</reference>
<dbReference type="Gene3D" id="3.90.550.10">
    <property type="entry name" value="Spore Coat Polysaccharide Biosynthesis Protein SpsA, Chain A"/>
    <property type="match status" value="1"/>
</dbReference>
<proteinExistence type="predicted"/>
<dbReference type="RefSeq" id="WP_167922175.1">
    <property type="nucleotide sequence ID" value="NZ_JAATIT010000004.1"/>
</dbReference>
<accession>A0A7X5XTL5</accession>
<feature type="domain" description="Glycosyltransferase 2-like" evidence="1">
    <location>
        <begin position="15"/>
        <end position="143"/>
    </location>
</feature>
<dbReference type="Pfam" id="PF00535">
    <property type="entry name" value="Glycos_transf_2"/>
    <property type="match status" value="1"/>
</dbReference>